<dbReference type="OrthoDB" id="2737287at2759"/>
<dbReference type="Proteomes" id="UP000765509">
    <property type="component" value="Unassembled WGS sequence"/>
</dbReference>
<dbReference type="SUPFAM" id="SSF46689">
    <property type="entry name" value="Homeodomain-like"/>
    <property type="match status" value="1"/>
</dbReference>
<dbReference type="EMBL" id="AVOT02015612">
    <property type="protein sequence ID" value="MBW0500061.1"/>
    <property type="molecule type" value="Genomic_DNA"/>
</dbReference>
<dbReference type="InterPro" id="IPR036388">
    <property type="entry name" value="WH-like_DNA-bd_sf"/>
</dbReference>
<evidence type="ECO:0000313" key="2">
    <source>
        <dbReference type="Proteomes" id="UP000765509"/>
    </source>
</evidence>
<proteinExistence type="predicted"/>
<dbReference type="InterPro" id="IPR009057">
    <property type="entry name" value="Homeodomain-like_sf"/>
</dbReference>
<dbReference type="Gene3D" id="1.10.10.10">
    <property type="entry name" value="Winged helix-like DNA-binding domain superfamily/Winged helix DNA-binding domain"/>
    <property type="match status" value="1"/>
</dbReference>
<sequence>MKSINAPMINRPPILVSNQRHPPLSLRHIVTYLLPLLAIHHHYPNSEIRLFIPPMPYLDVETRARLVGMRQAGLSFRAIAEWNNLPLTTVYNTFQKYEEIGTVTTQQKRGQPTKLTERDRRQLGRIIT</sequence>
<comment type="caution">
    <text evidence="1">The sequence shown here is derived from an EMBL/GenBank/DDBJ whole genome shotgun (WGS) entry which is preliminary data.</text>
</comment>
<organism evidence="1 2">
    <name type="scientific">Austropuccinia psidii MF-1</name>
    <dbReference type="NCBI Taxonomy" id="1389203"/>
    <lineage>
        <taxon>Eukaryota</taxon>
        <taxon>Fungi</taxon>
        <taxon>Dikarya</taxon>
        <taxon>Basidiomycota</taxon>
        <taxon>Pucciniomycotina</taxon>
        <taxon>Pucciniomycetes</taxon>
        <taxon>Pucciniales</taxon>
        <taxon>Sphaerophragmiaceae</taxon>
        <taxon>Austropuccinia</taxon>
    </lineage>
</organism>
<dbReference type="Pfam" id="PF13384">
    <property type="entry name" value="HTH_23"/>
    <property type="match status" value="1"/>
</dbReference>
<accession>A0A9Q3DGJ0</accession>
<name>A0A9Q3DGJ0_9BASI</name>
<evidence type="ECO:0000313" key="1">
    <source>
        <dbReference type="EMBL" id="MBW0500061.1"/>
    </source>
</evidence>
<keyword evidence="2" id="KW-1185">Reference proteome</keyword>
<dbReference type="AlphaFoldDB" id="A0A9Q3DGJ0"/>
<gene>
    <name evidence="1" type="ORF">O181_039776</name>
</gene>
<evidence type="ECO:0008006" key="3">
    <source>
        <dbReference type="Google" id="ProtNLM"/>
    </source>
</evidence>
<reference evidence="1" key="1">
    <citation type="submission" date="2021-03" db="EMBL/GenBank/DDBJ databases">
        <title>Draft genome sequence of rust myrtle Austropuccinia psidii MF-1, a brazilian biotype.</title>
        <authorList>
            <person name="Quecine M.C."/>
            <person name="Pachon D.M.R."/>
            <person name="Bonatelli M.L."/>
            <person name="Correr F.H."/>
            <person name="Franceschini L.M."/>
            <person name="Leite T.F."/>
            <person name="Margarido G.R.A."/>
            <person name="Almeida C.A."/>
            <person name="Ferrarezi J.A."/>
            <person name="Labate C.A."/>
        </authorList>
    </citation>
    <scope>NUCLEOTIDE SEQUENCE</scope>
    <source>
        <strain evidence="1">MF-1</strain>
    </source>
</reference>
<protein>
    <recommendedName>
        <fullName evidence="3">Paired domain-containing protein</fullName>
    </recommendedName>
</protein>